<dbReference type="InterPro" id="IPR002921">
    <property type="entry name" value="Fungal_lipase-type"/>
</dbReference>
<name>A0A0H2RCJ8_9AGAM</name>
<comment type="catalytic activity">
    <reaction evidence="4">
        <text>a monoacylglycerol + H2O = glycerol + a fatty acid + H(+)</text>
        <dbReference type="Rhea" id="RHEA:15245"/>
        <dbReference type="ChEBI" id="CHEBI:15377"/>
        <dbReference type="ChEBI" id="CHEBI:15378"/>
        <dbReference type="ChEBI" id="CHEBI:17408"/>
        <dbReference type="ChEBI" id="CHEBI:17754"/>
        <dbReference type="ChEBI" id="CHEBI:28868"/>
    </reaction>
</comment>
<keyword evidence="5" id="KW-0732">Signal</keyword>
<dbReference type="SUPFAM" id="SSF53474">
    <property type="entry name" value="alpha/beta-Hydrolases"/>
    <property type="match status" value="1"/>
</dbReference>
<dbReference type="Gene3D" id="3.40.50.1820">
    <property type="entry name" value="alpha/beta hydrolase"/>
    <property type="match status" value="1"/>
</dbReference>
<dbReference type="Pfam" id="PF01764">
    <property type="entry name" value="Lipase_3"/>
    <property type="match status" value="1"/>
</dbReference>
<dbReference type="PANTHER" id="PTHR45856">
    <property type="entry name" value="ALPHA/BETA-HYDROLASES SUPERFAMILY PROTEIN"/>
    <property type="match status" value="1"/>
</dbReference>
<organism evidence="7 8">
    <name type="scientific">Schizopora paradoxa</name>
    <dbReference type="NCBI Taxonomy" id="27342"/>
    <lineage>
        <taxon>Eukaryota</taxon>
        <taxon>Fungi</taxon>
        <taxon>Dikarya</taxon>
        <taxon>Basidiomycota</taxon>
        <taxon>Agaricomycotina</taxon>
        <taxon>Agaricomycetes</taxon>
        <taxon>Hymenochaetales</taxon>
        <taxon>Schizoporaceae</taxon>
        <taxon>Schizopora</taxon>
    </lineage>
</organism>
<gene>
    <name evidence="7" type="ORF">SCHPADRAFT_945476</name>
</gene>
<keyword evidence="7" id="KW-0378">Hydrolase</keyword>
<dbReference type="Proteomes" id="UP000053477">
    <property type="component" value="Unassembled WGS sequence"/>
</dbReference>
<evidence type="ECO:0000256" key="5">
    <source>
        <dbReference type="SAM" id="SignalP"/>
    </source>
</evidence>
<feature type="chain" id="PRO_5005201419" evidence="5">
    <location>
        <begin position="20"/>
        <end position="309"/>
    </location>
</feature>
<reference evidence="7 8" key="1">
    <citation type="submission" date="2015-04" db="EMBL/GenBank/DDBJ databases">
        <title>Complete genome sequence of Schizopora paradoxa KUC8140, a cosmopolitan wood degrader in East Asia.</title>
        <authorList>
            <consortium name="DOE Joint Genome Institute"/>
            <person name="Min B."/>
            <person name="Park H."/>
            <person name="Jang Y."/>
            <person name="Kim J.-J."/>
            <person name="Kim K.H."/>
            <person name="Pangilinan J."/>
            <person name="Lipzen A."/>
            <person name="Riley R."/>
            <person name="Grigoriev I.V."/>
            <person name="Spatafora J.W."/>
            <person name="Choi I.-G."/>
        </authorList>
    </citation>
    <scope>NUCLEOTIDE SEQUENCE [LARGE SCALE GENOMIC DNA]</scope>
    <source>
        <strain evidence="7 8">KUC8140</strain>
    </source>
</reference>
<comment type="similarity">
    <text evidence="2">Belongs to the AB hydrolase superfamily. Lipase family. Class 3 subfamily.</text>
</comment>
<dbReference type="GO" id="GO:0006629">
    <property type="term" value="P:lipid metabolic process"/>
    <property type="evidence" value="ECO:0007669"/>
    <property type="project" value="InterPro"/>
</dbReference>
<feature type="domain" description="Fungal lipase-type" evidence="6">
    <location>
        <begin position="124"/>
        <end position="249"/>
    </location>
</feature>
<dbReference type="InParanoid" id="A0A0H2RCJ8"/>
<comment type="catalytic activity">
    <reaction evidence="3">
        <text>a diacylglycerol + H2O = a monoacylglycerol + a fatty acid + H(+)</text>
        <dbReference type="Rhea" id="RHEA:32731"/>
        <dbReference type="ChEBI" id="CHEBI:15377"/>
        <dbReference type="ChEBI" id="CHEBI:15378"/>
        <dbReference type="ChEBI" id="CHEBI:17408"/>
        <dbReference type="ChEBI" id="CHEBI:18035"/>
        <dbReference type="ChEBI" id="CHEBI:28868"/>
    </reaction>
</comment>
<dbReference type="InterPro" id="IPR029058">
    <property type="entry name" value="AB_hydrolase_fold"/>
</dbReference>
<proteinExistence type="inferred from homology"/>
<protein>
    <submittedName>
        <fullName evidence="7">Alpha/beta-hydrolase</fullName>
    </submittedName>
</protein>
<dbReference type="AlphaFoldDB" id="A0A0H2RCJ8"/>
<accession>A0A0H2RCJ8</accession>
<keyword evidence="8" id="KW-1185">Reference proteome</keyword>
<dbReference type="GO" id="GO:0016787">
    <property type="term" value="F:hydrolase activity"/>
    <property type="evidence" value="ECO:0007669"/>
    <property type="project" value="UniProtKB-KW"/>
</dbReference>
<evidence type="ECO:0000313" key="8">
    <source>
        <dbReference type="Proteomes" id="UP000053477"/>
    </source>
</evidence>
<keyword evidence="1" id="KW-1015">Disulfide bond</keyword>
<evidence type="ECO:0000256" key="3">
    <source>
        <dbReference type="ARBA" id="ARBA00047591"/>
    </source>
</evidence>
<evidence type="ECO:0000313" key="7">
    <source>
        <dbReference type="EMBL" id="KLO07228.1"/>
    </source>
</evidence>
<dbReference type="OrthoDB" id="426718at2759"/>
<evidence type="ECO:0000256" key="1">
    <source>
        <dbReference type="ARBA" id="ARBA00023157"/>
    </source>
</evidence>
<evidence type="ECO:0000256" key="4">
    <source>
        <dbReference type="ARBA" id="ARBA00048461"/>
    </source>
</evidence>
<evidence type="ECO:0000259" key="6">
    <source>
        <dbReference type="Pfam" id="PF01764"/>
    </source>
</evidence>
<dbReference type="InterPro" id="IPR051218">
    <property type="entry name" value="Sec_MonoDiacylglyc_Lipase"/>
</dbReference>
<sequence length="309" mass="33270">MARVLLTFFFATLFCFTSATPSHKLLGRASVKTLSSSTIHSYKPYAFYSSAAYCSPSNIKKWNCGANCKANPHFLPNITGGDGSTTRYWYVGYDPTLNTVIVSHEGASPGAMLSSLDAADSALTPLDQAYFGGISTDIKVHKNLANEHLRSAYDLFYAVANLLVQYIDERPSVTLVGHSRGAALSLLDAVMFTNSFPPLTKIKYVGYGLPRVGNQAFADYVDKYITSIDEGAGFVRINNKKDPVPINPSRALGFVHPSGEIHIQASGAWVSCPGQDNSASQCIRGTVQNDASGTKQDSYGPYDGVTMGC</sequence>
<evidence type="ECO:0000256" key="2">
    <source>
        <dbReference type="ARBA" id="ARBA00043996"/>
    </source>
</evidence>
<dbReference type="CDD" id="cd00519">
    <property type="entry name" value="Lipase_3"/>
    <property type="match status" value="1"/>
</dbReference>
<dbReference type="EMBL" id="KQ086153">
    <property type="protein sequence ID" value="KLO07228.1"/>
    <property type="molecule type" value="Genomic_DNA"/>
</dbReference>
<feature type="signal peptide" evidence="5">
    <location>
        <begin position="1"/>
        <end position="19"/>
    </location>
</feature>
<dbReference type="PANTHER" id="PTHR45856:SF25">
    <property type="entry name" value="FUNGAL LIPASE-LIKE DOMAIN-CONTAINING PROTEIN"/>
    <property type="match status" value="1"/>
</dbReference>